<name>A0ABP5C455_9MICO</name>
<keyword evidence="1" id="KW-1133">Transmembrane helix</keyword>
<evidence type="ECO:0000313" key="2">
    <source>
        <dbReference type="EMBL" id="GAA1956089.1"/>
    </source>
</evidence>
<dbReference type="RefSeq" id="WP_344093525.1">
    <property type="nucleotide sequence ID" value="NZ_BAAAOG010000002.1"/>
</dbReference>
<protein>
    <recommendedName>
        <fullName evidence="4">DUF3995 domain-containing protein</fullName>
    </recommendedName>
</protein>
<evidence type="ECO:0000256" key="1">
    <source>
        <dbReference type="SAM" id="Phobius"/>
    </source>
</evidence>
<evidence type="ECO:0000313" key="3">
    <source>
        <dbReference type="Proteomes" id="UP001499933"/>
    </source>
</evidence>
<sequence length="176" mass="18987">MTDGHSGRQGRRVGGLHLVRRHFATDEGVYGVILVAGMIVAAGSHEATAWQVFLQVVGTVIVFWAAHVYAGTVAHHGFEDGRIIGIRESLRLSLRRSWGLLVSALIPSSILLLGVAHIVPDDAAAWIALWTCVAVLAVLGYIAFARRKARWYIRVLGSMATAGFGILMILLKSGVH</sequence>
<gene>
    <name evidence="2" type="ORF">GCM10009776_17770</name>
</gene>
<organism evidence="2 3">
    <name type="scientific">Microbacterium deminutum</name>
    <dbReference type="NCBI Taxonomy" id="344164"/>
    <lineage>
        <taxon>Bacteria</taxon>
        <taxon>Bacillati</taxon>
        <taxon>Actinomycetota</taxon>
        <taxon>Actinomycetes</taxon>
        <taxon>Micrococcales</taxon>
        <taxon>Microbacteriaceae</taxon>
        <taxon>Microbacterium</taxon>
    </lineage>
</organism>
<keyword evidence="1" id="KW-0812">Transmembrane</keyword>
<feature type="transmembrane region" description="Helical" evidence="1">
    <location>
        <begin position="151"/>
        <end position="171"/>
    </location>
</feature>
<feature type="transmembrane region" description="Helical" evidence="1">
    <location>
        <begin position="98"/>
        <end position="119"/>
    </location>
</feature>
<feature type="transmembrane region" description="Helical" evidence="1">
    <location>
        <begin position="28"/>
        <end position="47"/>
    </location>
</feature>
<proteinExistence type="predicted"/>
<comment type="caution">
    <text evidence="2">The sequence shown here is derived from an EMBL/GenBank/DDBJ whole genome shotgun (WGS) entry which is preliminary data.</text>
</comment>
<keyword evidence="1" id="KW-0472">Membrane</keyword>
<feature type="transmembrane region" description="Helical" evidence="1">
    <location>
        <begin position="125"/>
        <end position="144"/>
    </location>
</feature>
<keyword evidence="3" id="KW-1185">Reference proteome</keyword>
<reference evidence="3" key="1">
    <citation type="journal article" date="2019" name="Int. J. Syst. Evol. Microbiol.">
        <title>The Global Catalogue of Microorganisms (GCM) 10K type strain sequencing project: providing services to taxonomists for standard genome sequencing and annotation.</title>
        <authorList>
            <consortium name="The Broad Institute Genomics Platform"/>
            <consortium name="The Broad Institute Genome Sequencing Center for Infectious Disease"/>
            <person name="Wu L."/>
            <person name="Ma J."/>
        </authorList>
    </citation>
    <scope>NUCLEOTIDE SEQUENCE [LARGE SCALE GENOMIC DNA]</scope>
    <source>
        <strain evidence="3">JCM 14901</strain>
    </source>
</reference>
<dbReference type="Proteomes" id="UP001499933">
    <property type="component" value="Unassembled WGS sequence"/>
</dbReference>
<feature type="transmembrane region" description="Helical" evidence="1">
    <location>
        <begin position="53"/>
        <end position="78"/>
    </location>
</feature>
<accession>A0ABP5C455</accession>
<evidence type="ECO:0008006" key="4">
    <source>
        <dbReference type="Google" id="ProtNLM"/>
    </source>
</evidence>
<dbReference type="EMBL" id="BAAAOG010000002">
    <property type="protein sequence ID" value="GAA1956089.1"/>
    <property type="molecule type" value="Genomic_DNA"/>
</dbReference>